<reference evidence="2" key="2">
    <citation type="submission" date="2023-06" db="EMBL/GenBank/DDBJ databases">
        <authorList>
            <person name="Swenson N.G."/>
            <person name="Wegrzyn J.L."/>
            <person name="Mcevoy S.L."/>
        </authorList>
    </citation>
    <scope>NUCLEOTIDE SEQUENCE</scope>
    <source>
        <strain evidence="2">NS2018</strain>
        <tissue evidence="2">Leaf</tissue>
    </source>
</reference>
<proteinExistence type="predicted"/>
<dbReference type="Proteomes" id="UP001168877">
    <property type="component" value="Unassembled WGS sequence"/>
</dbReference>
<dbReference type="AlphaFoldDB" id="A0AA39RLK9"/>
<protein>
    <submittedName>
        <fullName evidence="2">Uncharacterized protein</fullName>
    </submittedName>
</protein>
<organism evidence="2 3">
    <name type="scientific">Acer saccharum</name>
    <name type="common">Sugar maple</name>
    <dbReference type="NCBI Taxonomy" id="4024"/>
    <lineage>
        <taxon>Eukaryota</taxon>
        <taxon>Viridiplantae</taxon>
        <taxon>Streptophyta</taxon>
        <taxon>Embryophyta</taxon>
        <taxon>Tracheophyta</taxon>
        <taxon>Spermatophyta</taxon>
        <taxon>Magnoliopsida</taxon>
        <taxon>eudicotyledons</taxon>
        <taxon>Gunneridae</taxon>
        <taxon>Pentapetalae</taxon>
        <taxon>rosids</taxon>
        <taxon>malvids</taxon>
        <taxon>Sapindales</taxon>
        <taxon>Sapindaceae</taxon>
        <taxon>Hippocastanoideae</taxon>
        <taxon>Acereae</taxon>
        <taxon>Acer</taxon>
    </lineage>
</organism>
<sequence length="94" mass="10403">MISERLRDASQGKNHEVDPEEKSGETFRGSSHTSSQREEDRPINIASLCSRDQCSLQPGECVVEVAHEHESLLPSATSVPVDRTLCSLVRQPMV</sequence>
<keyword evidence="3" id="KW-1185">Reference proteome</keyword>
<name>A0AA39RLK9_ACESA</name>
<feature type="region of interest" description="Disordered" evidence="1">
    <location>
        <begin position="1"/>
        <end position="44"/>
    </location>
</feature>
<reference evidence="2" key="1">
    <citation type="journal article" date="2022" name="Plant J.">
        <title>Strategies of tolerance reflected in two North American maple genomes.</title>
        <authorList>
            <person name="McEvoy S.L."/>
            <person name="Sezen U.U."/>
            <person name="Trouern-Trend A."/>
            <person name="McMahon S.M."/>
            <person name="Schaberg P.G."/>
            <person name="Yang J."/>
            <person name="Wegrzyn J.L."/>
            <person name="Swenson N.G."/>
        </authorList>
    </citation>
    <scope>NUCLEOTIDE SEQUENCE</scope>
    <source>
        <strain evidence="2">NS2018</strain>
    </source>
</reference>
<gene>
    <name evidence="2" type="ORF">LWI29_004718</name>
</gene>
<feature type="compositionally biased region" description="Basic and acidic residues" evidence="1">
    <location>
        <begin position="1"/>
        <end position="25"/>
    </location>
</feature>
<evidence type="ECO:0000256" key="1">
    <source>
        <dbReference type="SAM" id="MobiDB-lite"/>
    </source>
</evidence>
<evidence type="ECO:0000313" key="3">
    <source>
        <dbReference type="Proteomes" id="UP001168877"/>
    </source>
</evidence>
<evidence type="ECO:0000313" key="2">
    <source>
        <dbReference type="EMBL" id="KAK0575661.1"/>
    </source>
</evidence>
<accession>A0AA39RLK9</accession>
<dbReference type="EMBL" id="JAUESC010000386">
    <property type="protein sequence ID" value="KAK0575661.1"/>
    <property type="molecule type" value="Genomic_DNA"/>
</dbReference>
<comment type="caution">
    <text evidence="2">The sequence shown here is derived from an EMBL/GenBank/DDBJ whole genome shotgun (WGS) entry which is preliminary data.</text>
</comment>